<comment type="caution">
    <text evidence="1">The sequence shown here is derived from an EMBL/GenBank/DDBJ whole genome shotgun (WGS) entry which is preliminary data.</text>
</comment>
<dbReference type="Proteomes" id="UP001221898">
    <property type="component" value="Unassembled WGS sequence"/>
</dbReference>
<dbReference type="AlphaFoldDB" id="A0AAD7SP65"/>
<organism evidence="1 2">
    <name type="scientific">Aldrovandia affinis</name>
    <dbReference type="NCBI Taxonomy" id="143900"/>
    <lineage>
        <taxon>Eukaryota</taxon>
        <taxon>Metazoa</taxon>
        <taxon>Chordata</taxon>
        <taxon>Craniata</taxon>
        <taxon>Vertebrata</taxon>
        <taxon>Euteleostomi</taxon>
        <taxon>Actinopterygii</taxon>
        <taxon>Neopterygii</taxon>
        <taxon>Teleostei</taxon>
        <taxon>Notacanthiformes</taxon>
        <taxon>Halosauridae</taxon>
        <taxon>Aldrovandia</taxon>
    </lineage>
</organism>
<protein>
    <submittedName>
        <fullName evidence="1">Uncharacterized protein</fullName>
    </submittedName>
</protein>
<dbReference type="EMBL" id="JAINUG010000044">
    <property type="protein sequence ID" value="KAJ8406174.1"/>
    <property type="molecule type" value="Genomic_DNA"/>
</dbReference>
<evidence type="ECO:0000313" key="1">
    <source>
        <dbReference type="EMBL" id="KAJ8406174.1"/>
    </source>
</evidence>
<keyword evidence="2" id="KW-1185">Reference proteome</keyword>
<name>A0AAD7SP65_9TELE</name>
<accession>A0AAD7SP65</accession>
<reference evidence="1" key="1">
    <citation type="journal article" date="2023" name="Science">
        <title>Genome structures resolve the early diversification of teleost fishes.</title>
        <authorList>
            <person name="Parey E."/>
            <person name="Louis A."/>
            <person name="Montfort J."/>
            <person name="Bouchez O."/>
            <person name="Roques C."/>
            <person name="Iampietro C."/>
            <person name="Lluch J."/>
            <person name="Castinel A."/>
            <person name="Donnadieu C."/>
            <person name="Desvignes T."/>
            <person name="Floi Bucao C."/>
            <person name="Jouanno E."/>
            <person name="Wen M."/>
            <person name="Mejri S."/>
            <person name="Dirks R."/>
            <person name="Jansen H."/>
            <person name="Henkel C."/>
            <person name="Chen W.J."/>
            <person name="Zahm M."/>
            <person name="Cabau C."/>
            <person name="Klopp C."/>
            <person name="Thompson A.W."/>
            <person name="Robinson-Rechavi M."/>
            <person name="Braasch I."/>
            <person name="Lecointre G."/>
            <person name="Bobe J."/>
            <person name="Postlethwait J.H."/>
            <person name="Berthelot C."/>
            <person name="Roest Crollius H."/>
            <person name="Guiguen Y."/>
        </authorList>
    </citation>
    <scope>NUCLEOTIDE SEQUENCE</scope>
    <source>
        <strain evidence="1">NC1722</strain>
    </source>
</reference>
<gene>
    <name evidence="1" type="ORF">AAFF_G00304050</name>
</gene>
<evidence type="ECO:0000313" key="2">
    <source>
        <dbReference type="Proteomes" id="UP001221898"/>
    </source>
</evidence>
<sequence>MKKKRAAFFPRQQHRYSCSTPRISRLLRGSIDPVKGFGQFSGYLGESSCSPPRCRCGFRLRNSECFPSADTSEIAALVLEVSLPAGGSTQHVFWQAWEGSMEGRESPLNGTLGSFTVPAGR</sequence>
<proteinExistence type="predicted"/>